<name>W7TCT7_9STRA</name>
<sequence length="102" mass="11570">MILMPPPSENEGEPLTRYNAMMSRRCSAPFQSDHGAWQKAINKNNARAWTTCGHDTARGTWAVCMLACGFKYSTAGVTWKEISISSVRNSLKKEWGQRFRTR</sequence>
<proteinExistence type="predicted"/>
<comment type="caution">
    <text evidence="1">The sequence shown here is derived from an EMBL/GenBank/DDBJ whole genome shotgun (WGS) entry which is preliminary data.</text>
</comment>
<reference evidence="1 2" key="1">
    <citation type="journal article" date="2014" name="Mol. Plant">
        <title>Chromosome Scale Genome Assembly and Transcriptome Profiling of Nannochloropsis gaditana in Nitrogen Depletion.</title>
        <authorList>
            <person name="Corteggiani Carpinelli E."/>
            <person name="Telatin A."/>
            <person name="Vitulo N."/>
            <person name="Forcato C."/>
            <person name="D'Angelo M."/>
            <person name="Schiavon R."/>
            <person name="Vezzi A."/>
            <person name="Giacometti G.M."/>
            <person name="Morosinotto T."/>
            <person name="Valle G."/>
        </authorList>
    </citation>
    <scope>NUCLEOTIDE SEQUENCE [LARGE SCALE GENOMIC DNA]</scope>
    <source>
        <strain evidence="1 2">B-31</strain>
    </source>
</reference>
<organism evidence="1 2">
    <name type="scientific">Nannochloropsis gaditana</name>
    <dbReference type="NCBI Taxonomy" id="72520"/>
    <lineage>
        <taxon>Eukaryota</taxon>
        <taxon>Sar</taxon>
        <taxon>Stramenopiles</taxon>
        <taxon>Ochrophyta</taxon>
        <taxon>Eustigmatophyceae</taxon>
        <taxon>Eustigmatales</taxon>
        <taxon>Monodopsidaceae</taxon>
        <taxon>Nannochloropsis</taxon>
    </lineage>
</organism>
<evidence type="ECO:0000313" key="2">
    <source>
        <dbReference type="Proteomes" id="UP000019335"/>
    </source>
</evidence>
<keyword evidence="2" id="KW-1185">Reference proteome</keyword>
<evidence type="ECO:0000313" key="1">
    <source>
        <dbReference type="EMBL" id="EWM24027.1"/>
    </source>
</evidence>
<gene>
    <name evidence="1" type="ORF">Naga_100040g10</name>
</gene>
<accession>W7TCT7</accession>
<dbReference type="EMBL" id="AZIL01001410">
    <property type="protein sequence ID" value="EWM24027.1"/>
    <property type="molecule type" value="Genomic_DNA"/>
</dbReference>
<dbReference type="AlphaFoldDB" id="W7TCT7"/>
<dbReference type="Proteomes" id="UP000019335">
    <property type="component" value="Chromosome 15"/>
</dbReference>
<protein>
    <submittedName>
        <fullName evidence="1">Uncharacterized protein</fullName>
    </submittedName>
</protein>